<dbReference type="SUPFAM" id="SSF52058">
    <property type="entry name" value="L domain-like"/>
    <property type="match status" value="1"/>
</dbReference>
<evidence type="ECO:0000256" key="2">
    <source>
        <dbReference type="ARBA" id="ARBA00022737"/>
    </source>
</evidence>
<dbReference type="GO" id="GO:0010811">
    <property type="term" value="P:positive regulation of cell-substrate adhesion"/>
    <property type="evidence" value="ECO:0007669"/>
    <property type="project" value="TreeGrafter"/>
</dbReference>
<keyword evidence="2" id="KW-0677">Repeat</keyword>
<proteinExistence type="predicted"/>
<evidence type="ECO:0000313" key="3">
    <source>
        <dbReference type="EMBL" id="GLD74536.1"/>
    </source>
</evidence>
<reference evidence="3" key="1">
    <citation type="submission" date="2022-08" db="EMBL/GenBank/DDBJ databases">
        <title>Genome sequencing of akame (Lates japonicus).</title>
        <authorList>
            <person name="Hashiguchi Y."/>
            <person name="Takahashi H."/>
        </authorList>
    </citation>
    <scope>NUCLEOTIDE SEQUENCE</scope>
    <source>
        <strain evidence="3">Kochi</strain>
    </source>
</reference>
<feature type="non-terminal residue" evidence="3">
    <location>
        <position position="1"/>
    </location>
</feature>
<dbReference type="PROSITE" id="PS51450">
    <property type="entry name" value="LRR"/>
    <property type="match status" value="1"/>
</dbReference>
<dbReference type="Proteomes" id="UP001279410">
    <property type="component" value="Unassembled WGS sequence"/>
</dbReference>
<organism evidence="3 4">
    <name type="scientific">Lates japonicus</name>
    <name type="common">Japanese lates</name>
    <dbReference type="NCBI Taxonomy" id="270547"/>
    <lineage>
        <taxon>Eukaryota</taxon>
        <taxon>Metazoa</taxon>
        <taxon>Chordata</taxon>
        <taxon>Craniata</taxon>
        <taxon>Vertebrata</taxon>
        <taxon>Euteleostomi</taxon>
        <taxon>Actinopterygii</taxon>
        <taxon>Neopterygii</taxon>
        <taxon>Teleostei</taxon>
        <taxon>Neoteleostei</taxon>
        <taxon>Acanthomorphata</taxon>
        <taxon>Carangaria</taxon>
        <taxon>Carangaria incertae sedis</taxon>
        <taxon>Centropomidae</taxon>
        <taxon>Lates</taxon>
    </lineage>
</organism>
<dbReference type="PANTHER" id="PTHR46544">
    <property type="entry name" value="EXTRACELLULAR MATRIX PROTEIN 2-RELATED"/>
    <property type="match status" value="1"/>
</dbReference>
<gene>
    <name evidence="3" type="ORF">AKAME5_002586700</name>
</gene>
<dbReference type="GO" id="GO:0030198">
    <property type="term" value="P:extracellular matrix organization"/>
    <property type="evidence" value="ECO:0007669"/>
    <property type="project" value="TreeGrafter"/>
</dbReference>
<sequence>MKSLEALDLSYNQFTSVPMNLPRSLRKLSLQHNKISHVPAFTFRHLRPGLQSLHLSHNGLSNEGIERVSFVGTYRSLGELLLDNNHLGEVPRCVRQFKSLQVLRLDNNQIRSVRQWGVCHPRNAGSTLASVHLENNLLEVEKIPPNAFSCLTDAQGLVLYPQQGHTYN</sequence>
<dbReference type="InterPro" id="IPR043184">
    <property type="entry name" value="ECM2"/>
</dbReference>
<protein>
    <submittedName>
        <fullName evidence="3">Extracellular matrix protein 2</fullName>
    </submittedName>
</protein>
<dbReference type="InterPro" id="IPR003591">
    <property type="entry name" value="Leu-rich_rpt_typical-subtyp"/>
</dbReference>
<keyword evidence="1" id="KW-0433">Leucine-rich repeat</keyword>
<dbReference type="PANTHER" id="PTHR46544:SF2">
    <property type="entry name" value="EXTRACELLULAR MATRIX PROTEIN 2-RELATED"/>
    <property type="match status" value="1"/>
</dbReference>
<dbReference type="Pfam" id="PF00560">
    <property type="entry name" value="LRR_1"/>
    <property type="match status" value="1"/>
</dbReference>
<dbReference type="InterPro" id="IPR032675">
    <property type="entry name" value="LRR_dom_sf"/>
</dbReference>
<comment type="caution">
    <text evidence="3">The sequence shown here is derived from an EMBL/GenBank/DDBJ whole genome shotgun (WGS) entry which is preliminary data.</text>
</comment>
<dbReference type="Gene3D" id="3.80.10.10">
    <property type="entry name" value="Ribonuclease Inhibitor"/>
    <property type="match status" value="1"/>
</dbReference>
<dbReference type="InterPro" id="IPR001611">
    <property type="entry name" value="Leu-rich_rpt"/>
</dbReference>
<accession>A0AAD3RN51</accession>
<evidence type="ECO:0000313" key="4">
    <source>
        <dbReference type="Proteomes" id="UP001279410"/>
    </source>
</evidence>
<name>A0AAD3RN51_LATJO</name>
<dbReference type="SMART" id="SM00369">
    <property type="entry name" value="LRR_TYP"/>
    <property type="match status" value="4"/>
</dbReference>
<dbReference type="GO" id="GO:0070052">
    <property type="term" value="F:collagen V binding"/>
    <property type="evidence" value="ECO:0007669"/>
    <property type="project" value="TreeGrafter"/>
</dbReference>
<dbReference type="Pfam" id="PF13855">
    <property type="entry name" value="LRR_8"/>
    <property type="match status" value="1"/>
</dbReference>
<dbReference type="GO" id="GO:0031012">
    <property type="term" value="C:extracellular matrix"/>
    <property type="evidence" value="ECO:0007669"/>
    <property type="project" value="TreeGrafter"/>
</dbReference>
<evidence type="ECO:0000256" key="1">
    <source>
        <dbReference type="ARBA" id="ARBA00022614"/>
    </source>
</evidence>
<dbReference type="EMBL" id="BRZM01002301">
    <property type="protein sequence ID" value="GLD74536.1"/>
    <property type="molecule type" value="Genomic_DNA"/>
</dbReference>
<dbReference type="AlphaFoldDB" id="A0AAD3RN51"/>
<keyword evidence="4" id="KW-1185">Reference proteome</keyword>
<dbReference type="GO" id="GO:0008201">
    <property type="term" value="F:heparin binding"/>
    <property type="evidence" value="ECO:0007669"/>
    <property type="project" value="TreeGrafter"/>
</dbReference>